<evidence type="ECO:0000313" key="1">
    <source>
        <dbReference type="EMBL" id="MCX2746030.1"/>
    </source>
</evidence>
<protein>
    <recommendedName>
        <fullName evidence="3">Lipocalin-like domain-containing protein</fullName>
    </recommendedName>
</protein>
<sequence length="119" mass="14092">MEIILRNKIFVMVILFISQSCQDNRSLEEKLNGSWSGNFNEDTITLNFVTKDKLIYSSTNINNQERHYSLMNDSLLEINNTTYKIIFKRKDEFSLSPLDSNIWNRESLNIIYLISFKKK</sequence>
<name>A0ABT3RW74_9BACT</name>
<keyword evidence="2" id="KW-1185">Reference proteome</keyword>
<dbReference type="EMBL" id="JAPFQN010000013">
    <property type="protein sequence ID" value="MCX2746030.1"/>
    <property type="molecule type" value="Genomic_DNA"/>
</dbReference>
<dbReference type="RefSeq" id="WP_266058695.1">
    <property type="nucleotide sequence ID" value="NZ_JAPFQN010000013.1"/>
</dbReference>
<evidence type="ECO:0000313" key="2">
    <source>
        <dbReference type="Proteomes" id="UP001209885"/>
    </source>
</evidence>
<evidence type="ECO:0008006" key="3">
    <source>
        <dbReference type="Google" id="ProtNLM"/>
    </source>
</evidence>
<reference evidence="1 2" key="1">
    <citation type="submission" date="2022-11" db="EMBL/GenBank/DDBJ databases">
        <title>The characterization of three novel Bacteroidetes species and genomic analysis of their roles in tidal elemental geochemical cycles.</title>
        <authorList>
            <person name="Ma K."/>
        </authorList>
    </citation>
    <scope>NUCLEOTIDE SEQUENCE [LARGE SCALE GENOMIC DNA]</scope>
    <source>
        <strain evidence="1 2">M17</strain>
    </source>
</reference>
<comment type="caution">
    <text evidence="1">The sequence shown here is derived from an EMBL/GenBank/DDBJ whole genome shotgun (WGS) entry which is preliminary data.</text>
</comment>
<proteinExistence type="predicted"/>
<dbReference type="Proteomes" id="UP001209885">
    <property type="component" value="Unassembled WGS sequence"/>
</dbReference>
<gene>
    <name evidence="1" type="ORF">OO013_19275</name>
</gene>
<organism evidence="1 2">
    <name type="scientific">Mangrovivirga halotolerans</name>
    <dbReference type="NCBI Taxonomy" id="2993936"/>
    <lineage>
        <taxon>Bacteria</taxon>
        <taxon>Pseudomonadati</taxon>
        <taxon>Bacteroidota</taxon>
        <taxon>Cytophagia</taxon>
        <taxon>Cytophagales</taxon>
        <taxon>Mangrovivirgaceae</taxon>
        <taxon>Mangrovivirga</taxon>
    </lineage>
</organism>
<accession>A0ABT3RW74</accession>
<dbReference type="PROSITE" id="PS51257">
    <property type="entry name" value="PROKAR_LIPOPROTEIN"/>
    <property type="match status" value="1"/>
</dbReference>